<evidence type="ECO:0000256" key="10">
    <source>
        <dbReference type="ARBA" id="ARBA00023157"/>
    </source>
</evidence>
<evidence type="ECO:0000313" key="16">
    <source>
        <dbReference type="Proteomes" id="UP000464330"/>
    </source>
</evidence>
<evidence type="ECO:0000256" key="8">
    <source>
        <dbReference type="ARBA" id="ARBA00023133"/>
    </source>
</evidence>
<evidence type="ECO:0000256" key="4">
    <source>
        <dbReference type="ARBA" id="ARBA00022723"/>
    </source>
</evidence>
<dbReference type="EMBL" id="CP019655">
    <property type="protein sequence ID" value="AVF27892.1"/>
    <property type="molecule type" value="Genomic_DNA"/>
</dbReference>
<dbReference type="Pfam" id="PF02628">
    <property type="entry name" value="COX15-CtaA"/>
    <property type="match status" value="1"/>
</dbReference>
<accession>A0A2L1U4P6</accession>
<evidence type="ECO:0000256" key="5">
    <source>
        <dbReference type="ARBA" id="ARBA00022989"/>
    </source>
</evidence>
<feature type="transmembrane region" description="Helical" evidence="12">
    <location>
        <begin position="203"/>
        <end position="226"/>
    </location>
</feature>
<feature type="transmembrane region" description="Helical" evidence="12">
    <location>
        <begin position="58"/>
        <end position="79"/>
    </location>
</feature>
<keyword evidence="6" id="KW-0560">Oxidoreductase</keyword>
<evidence type="ECO:0000256" key="12">
    <source>
        <dbReference type="SAM" id="Phobius"/>
    </source>
</evidence>
<comment type="subcellular location">
    <subcellularLocation>
        <location evidence="1">Membrane</location>
        <topology evidence="1">Multi-pass membrane protein</topology>
    </subcellularLocation>
</comment>
<gene>
    <name evidence="13" type="primary">ctaA</name>
    <name evidence="13" type="ORF">ERICIII_03784</name>
    <name evidence="14" type="ORF">ERICV_03996</name>
</gene>
<keyword evidence="5 12" id="KW-1133">Transmembrane helix</keyword>
<feature type="transmembrane region" description="Helical" evidence="12">
    <location>
        <begin position="276"/>
        <end position="296"/>
    </location>
</feature>
<evidence type="ECO:0000256" key="3">
    <source>
        <dbReference type="ARBA" id="ARBA00022692"/>
    </source>
</evidence>
<dbReference type="InterPro" id="IPR050450">
    <property type="entry name" value="COX15/CtaA_HemeA_synthase"/>
</dbReference>
<reference evidence="13 16" key="2">
    <citation type="journal article" date="2020" name="Int. J. Med. Microbiol.">
        <title>Discovery of Paenibacillus larvae ERIC V: Phenotypic and genomic comparison to genotypes ERIC I-IV reveal different inventories of virulence factors which correlate with epidemiological prevalences of American Foulbrood.</title>
        <authorList>
            <person name="Beims H."/>
            <person name="Bunk B."/>
            <person name="Erler S."/>
            <person name="Mohr K.I."/>
            <person name="Sproer C."/>
            <person name="Pradella S."/>
            <person name="Gunther G."/>
            <person name="Rohde M."/>
            <person name="von der Ohe W."/>
            <person name="Steinert M."/>
        </authorList>
    </citation>
    <scope>NUCLEOTIDE SEQUENCE</scope>
    <source>
        <strain evidence="13">Eric_III</strain>
        <strain evidence="14">Eric_V</strain>
    </source>
</reference>
<evidence type="ECO:0000256" key="6">
    <source>
        <dbReference type="ARBA" id="ARBA00023002"/>
    </source>
</evidence>
<name>A0A2L1U4P6_9BACL</name>
<comment type="pathway">
    <text evidence="11">Porphyrin-containing compound metabolism.</text>
</comment>
<dbReference type="EMBL" id="CP019717">
    <property type="protein sequence ID" value="QHZ53086.1"/>
    <property type="molecule type" value="Genomic_DNA"/>
</dbReference>
<dbReference type="PANTHER" id="PTHR35457:SF1">
    <property type="entry name" value="HEME A SYNTHASE"/>
    <property type="match status" value="1"/>
</dbReference>
<evidence type="ECO:0000256" key="1">
    <source>
        <dbReference type="ARBA" id="ARBA00004141"/>
    </source>
</evidence>
<dbReference type="STRING" id="147375.BXP28_11135"/>
<evidence type="ECO:0000313" key="15">
    <source>
        <dbReference type="Proteomes" id="UP000239833"/>
    </source>
</evidence>
<dbReference type="Proteomes" id="UP000464330">
    <property type="component" value="Chromosome"/>
</dbReference>
<keyword evidence="9 12" id="KW-0472">Membrane</keyword>
<feature type="transmembrane region" description="Helical" evidence="12">
    <location>
        <begin position="246"/>
        <end position="264"/>
    </location>
</feature>
<protein>
    <submittedName>
        <fullName evidence="13">Heme A synthase CtaA</fullName>
    </submittedName>
</protein>
<keyword evidence="3 12" id="KW-0812">Transmembrane</keyword>
<proteinExistence type="predicted"/>
<dbReference type="GO" id="GO:0016020">
    <property type="term" value="C:membrane"/>
    <property type="evidence" value="ECO:0007669"/>
    <property type="project" value="UniProtKB-SubCell"/>
</dbReference>
<dbReference type="GO" id="GO:0046872">
    <property type="term" value="F:metal ion binding"/>
    <property type="evidence" value="ECO:0007669"/>
    <property type="project" value="UniProtKB-KW"/>
</dbReference>
<dbReference type="InterPro" id="IPR003780">
    <property type="entry name" value="COX15/CtaA_fam"/>
</dbReference>
<dbReference type="PANTHER" id="PTHR35457">
    <property type="entry name" value="HEME A SYNTHASE"/>
    <property type="match status" value="1"/>
</dbReference>
<dbReference type="RefSeq" id="WP_024094867.1">
    <property type="nucleotide sequence ID" value="NZ_CP019655.1"/>
</dbReference>
<feature type="transmembrane region" description="Helical" evidence="12">
    <location>
        <begin position="91"/>
        <end position="111"/>
    </location>
</feature>
<evidence type="ECO:0000313" key="14">
    <source>
        <dbReference type="EMBL" id="QHZ53086.1"/>
    </source>
</evidence>
<feature type="transmembrane region" description="Helical" evidence="12">
    <location>
        <begin position="117"/>
        <end position="137"/>
    </location>
</feature>
<dbReference type="Proteomes" id="UP000239833">
    <property type="component" value="Chromosome"/>
</dbReference>
<dbReference type="AlphaFoldDB" id="A0A2L1U4P6"/>
<dbReference type="GeneID" id="64220131"/>
<reference evidence="15" key="1">
    <citation type="submission" date="2017-02" db="EMBL/GenBank/DDBJ databases">
        <title>Delineation of Paenibacillus larvae strains originating from foulbrood outbreaks.</title>
        <authorList>
            <person name="Beims H."/>
            <person name="Bunk B."/>
            <person name="Sproeer C."/>
            <person name="Mohr K.I."/>
            <person name="Pradella S."/>
            <person name="Guenther G."/>
            <person name="Rohde M."/>
            <person name="von der Ohe W."/>
            <person name="Steinert M."/>
        </authorList>
    </citation>
    <scope>NUCLEOTIDE SEQUENCE [LARGE SCALE GENOMIC DNA]</scope>
    <source>
        <strain evidence="15">Eric_III</strain>
    </source>
</reference>
<accession>A0A6C0QY01</accession>
<feature type="transmembrane region" description="Helical" evidence="12">
    <location>
        <begin position="7"/>
        <end position="26"/>
    </location>
</feature>
<feature type="transmembrane region" description="Helical" evidence="12">
    <location>
        <begin position="158"/>
        <end position="177"/>
    </location>
</feature>
<keyword evidence="4" id="KW-0479">Metal-binding</keyword>
<sequence>MNKLVTRFAWATAIGMFLILIMGSLVTTTESGMGCGAEWPLCHGKFIPAYTISSFIEFSHRFVVGIVGLILLATTFLVFKDVKRKDTRWFVSLTLLFVIIQALMGAGAVIWSQSSAILALHFGLSLLAFAFSLLTLLSLGEMGKYLDHPGRMSPGYAALIWITTFFSYVVVYVGAFVRHTTSSGGCTGFPLCNGEVIPDLSGAAGIVFMHRVTALILTIMVVILFVKGRTVYGDNPFIRRSSGLTFVHTLLQIAAGILVTYVVGTDNYVFGALLHNAFIAFLFGYLSYLCVLTLHYRKQKM</sequence>
<evidence type="ECO:0000256" key="9">
    <source>
        <dbReference type="ARBA" id="ARBA00023136"/>
    </source>
</evidence>
<keyword evidence="7" id="KW-0408">Iron</keyword>
<accession>A0A8B6WU32</accession>
<keyword evidence="2" id="KW-1003">Cell membrane</keyword>
<organism evidence="13 15">
    <name type="scientific">Paenibacillus larvae subsp. larvae</name>
    <dbReference type="NCBI Taxonomy" id="147375"/>
    <lineage>
        <taxon>Bacteria</taxon>
        <taxon>Bacillati</taxon>
        <taxon>Bacillota</taxon>
        <taxon>Bacilli</taxon>
        <taxon>Bacillales</taxon>
        <taxon>Paenibacillaceae</taxon>
        <taxon>Paenibacillus</taxon>
    </lineage>
</organism>
<evidence type="ECO:0000313" key="13">
    <source>
        <dbReference type="EMBL" id="AVF27892.1"/>
    </source>
</evidence>
<evidence type="ECO:0000256" key="11">
    <source>
        <dbReference type="ARBA" id="ARBA00023444"/>
    </source>
</evidence>
<evidence type="ECO:0000256" key="7">
    <source>
        <dbReference type="ARBA" id="ARBA00023004"/>
    </source>
</evidence>
<keyword evidence="10" id="KW-1015">Disulfide bond</keyword>
<keyword evidence="8" id="KW-0350">Heme biosynthesis</keyword>
<dbReference type="GO" id="GO:0006784">
    <property type="term" value="P:heme A biosynthetic process"/>
    <property type="evidence" value="ECO:0007669"/>
    <property type="project" value="InterPro"/>
</dbReference>
<evidence type="ECO:0000256" key="2">
    <source>
        <dbReference type="ARBA" id="ARBA00022475"/>
    </source>
</evidence>
<dbReference type="GO" id="GO:0016491">
    <property type="term" value="F:oxidoreductase activity"/>
    <property type="evidence" value="ECO:0007669"/>
    <property type="project" value="UniProtKB-KW"/>
</dbReference>